<organism evidence="1 2">
    <name type="scientific">Diversispora eburnea</name>
    <dbReference type="NCBI Taxonomy" id="1213867"/>
    <lineage>
        <taxon>Eukaryota</taxon>
        <taxon>Fungi</taxon>
        <taxon>Fungi incertae sedis</taxon>
        <taxon>Mucoromycota</taxon>
        <taxon>Glomeromycotina</taxon>
        <taxon>Glomeromycetes</taxon>
        <taxon>Diversisporales</taxon>
        <taxon>Diversisporaceae</taxon>
        <taxon>Diversispora</taxon>
    </lineage>
</organism>
<comment type="caution">
    <text evidence="1">The sequence shown here is derived from an EMBL/GenBank/DDBJ whole genome shotgun (WGS) entry which is preliminary data.</text>
</comment>
<accession>A0A9N9FE18</accession>
<proteinExistence type="predicted"/>
<reference evidence="1" key="1">
    <citation type="submission" date="2021-06" db="EMBL/GenBank/DDBJ databases">
        <authorList>
            <person name="Kallberg Y."/>
            <person name="Tangrot J."/>
            <person name="Rosling A."/>
        </authorList>
    </citation>
    <scope>NUCLEOTIDE SEQUENCE</scope>
    <source>
        <strain evidence="1">AZ414A</strain>
    </source>
</reference>
<gene>
    <name evidence="1" type="ORF">DEBURN_LOCUS5927</name>
</gene>
<dbReference type="EMBL" id="CAJVPK010000561">
    <property type="protein sequence ID" value="CAG8526505.1"/>
    <property type="molecule type" value="Genomic_DNA"/>
</dbReference>
<dbReference type="AlphaFoldDB" id="A0A9N9FE18"/>
<keyword evidence="2" id="KW-1185">Reference proteome</keyword>
<name>A0A9N9FE18_9GLOM</name>
<protein>
    <submittedName>
        <fullName evidence="1">4247_t:CDS:1</fullName>
    </submittedName>
</protein>
<sequence>MTMNCREKGKKVVNLVPEPTLQELLDAVDNSADTFKAWRKIMVLTRQRILLEFQQSIKRDMIKSQNPLPRNKGNIFGLDAK</sequence>
<evidence type="ECO:0000313" key="2">
    <source>
        <dbReference type="Proteomes" id="UP000789706"/>
    </source>
</evidence>
<dbReference type="Proteomes" id="UP000789706">
    <property type="component" value="Unassembled WGS sequence"/>
</dbReference>
<evidence type="ECO:0000313" key="1">
    <source>
        <dbReference type="EMBL" id="CAG8526505.1"/>
    </source>
</evidence>